<evidence type="ECO:0000313" key="1">
    <source>
        <dbReference type="EMBL" id="EKD44698.1"/>
    </source>
</evidence>
<gene>
    <name evidence="1" type="ORF">ACD_71C00040G0001</name>
</gene>
<dbReference type="EMBL" id="AMFJ01028771">
    <property type="protein sequence ID" value="EKD44698.1"/>
    <property type="molecule type" value="Genomic_DNA"/>
</dbReference>
<comment type="caution">
    <text evidence="1">The sequence shown here is derived from an EMBL/GenBank/DDBJ whole genome shotgun (WGS) entry which is preliminary data.</text>
</comment>
<dbReference type="Gene3D" id="1.10.8.60">
    <property type="match status" value="1"/>
</dbReference>
<sequence length="155" mass="17763">MEKAKKRAQRKEIFMSDIDIQILAQESDGLSPADIEESINSIVRKRAVRESDDIEDANLRTPVTMEELVESIKHIKTSNGKTNQLLKSFSSEELQKLSKKQQAYVSEAIHQLLLESHLRELRASVQSWRVNLPDLQWILDGFNPKKGGMKFVSEE</sequence>
<proteinExistence type="predicted"/>
<organism evidence="1">
    <name type="scientific">uncultured bacterium</name>
    <name type="common">gcode 4</name>
    <dbReference type="NCBI Taxonomy" id="1234023"/>
    <lineage>
        <taxon>Bacteria</taxon>
        <taxon>environmental samples</taxon>
    </lineage>
</organism>
<dbReference type="AlphaFoldDB" id="K1ZJX1"/>
<accession>K1ZJX1</accession>
<name>K1ZJX1_9BACT</name>
<protein>
    <submittedName>
        <fullName evidence="1">Uncharacterized protein</fullName>
    </submittedName>
</protein>
<reference evidence="1" key="1">
    <citation type="journal article" date="2012" name="Science">
        <title>Fermentation, hydrogen, and sulfur metabolism in multiple uncultivated bacterial phyla.</title>
        <authorList>
            <person name="Wrighton K.C."/>
            <person name="Thomas B.C."/>
            <person name="Sharon I."/>
            <person name="Miller C.S."/>
            <person name="Castelle C.J."/>
            <person name="VerBerkmoes N.C."/>
            <person name="Wilkins M.J."/>
            <person name="Hettich R.L."/>
            <person name="Lipton M.S."/>
            <person name="Williams K.H."/>
            <person name="Long P.E."/>
            <person name="Banfield J.F."/>
        </authorList>
    </citation>
    <scope>NUCLEOTIDE SEQUENCE [LARGE SCALE GENOMIC DNA]</scope>
</reference>